<dbReference type="Pfam" id="PF00440">
    <property type="entry name" value="TetR_N"/>
    <property type="match status" value="1"/>
</dbReference>
<dbReference type="KEGG" id="csx:CSING_03190"/>
<dbReference type="GO" id="GO:0000976">
    <property type="term" value="F:transcription cis-regulatory region binding"/>
    <property type="evidence" value="ECO:0007669"/>
    <property type="project" value="TreeGrafter"/>
</dbReference>
<evidence type="ECO:0000313" key="5">
    <source>
        <dbReference type="Proteomes" id="UP000031890"/>
    </source>
</evidence>
<dbReference type="HOGENOM" id="CLU_069356_12_4_11"/>
<dbReference type="SUPFAM" id="SSF48498">
    <property type="entry name" value="Tetracyclin repressor-like, C-terminal domain"/>
    <property type="match status" value="1"/>
</dbReference>
<dbReference type="OrthoDB" id="1669699at2"/>
<protein>
    <submittedName>
        <fullName evidence="4">Transcriptional regulator, TetR family</fullName>
    </submittedName>
</protein>
<evidence type="ECO:0000313" key="4">
    <source>
        <dbReference type="EMBL" id="AJI78188.1"/>
    </source>
</evidence>
<dbReference type="EMBL" id="CP010827">
    <property type="protein sequence ID" value="AJI78188.1"/>
    <property type="molecule type" value="Genomic_DNA"/>
</dbReference>
<organism evidence="4 5">
    <name type="scientific">Corynebacterium singulare</name>
    <dbReference type="NCBI Taxonomy" id="161899"/>
    <lineage>
        <taxon>Bacteria</taxon>
        <taxon>Bacillati</taxon>
        <taxon>Actinomycetota</taxon>
        <taxon>Actinomycetes</taxon>
        <taxon>Mycobacteriales</taxon>
        <taxon>Corynebacteriaceae</taxon>
        <taxon>Corynebacterium</taxon>
    </lineage>
</organism>
<dbReference type="Pfam" id="PF17932">
    <property type="entry name" value="TetR_C_24"/>
    <property type="match status" value="1"/>
</dbReference>
<evidence type="ECO:0000256" key="2">
    <source>
        <dbReference type="PROSITE-ProRule" id="PRU00335"/>
    </source>
</evidence>
<dbReference type="PRINTS" id="PR00455">
    <property type="entry name" value="HTHTETR"/>
</dbReference>
<dbReference type="InterPro" id="IPR036271">
    <property type="entry name" value="Tet_transcr_reg_TetR-rel_C_sf"/>
</dbReference>
<dbReference type="PANTHER" id="PTHR30055:SF200">
    <property type="entry name" value="HTH-TYPE TRANSCRIPTIONAL REPRESSOR BDCR"/>
    <property type="match status" value="1"/>
</dbReference>
<dbReference type="InterPro" id="IPR001647">
    <property type="entry name" value="HTH_TetR"/>
</dbReference>
<dbReference type="GO" id="GO:0003700">
    <property type="term" value="F:DNA-binding transcription factor activity"/>
    <property type="evidence" value="ECO:0007669"/>
    <property type="project" value="TreeGrafter"/>
</dbReference>
<dbReference type="PANTHER" id="PTHR30055">
    <property type="entry name" value="HTH-TYPE TRANSCRIPTIONAL REGULATOR RUTR"/>
    <property type="match status" value="1"/>
</dbReference>
<keyword evidence="1 2" id="KW-0238">DNA-binding</keyword>
<dbReference type="InterPro" id="IPR050109">
    <property type="entry name" value="HTH-type_TetR-like_transc_reg"/>
</dbReference>
<dbReference type="SUPFAM" id="SSF46689">
    <property type="entry name" value="Homeodomain-like"/>
    <property type="match status" value="1"/>
</dbReference>
<feature type="DNA-binding region" description="H-T-H motif" evidence="2">
    <location>
        <begin position="27"/>
        <end position="46"/>
    </location>
</feature>
<dbReference type="Proteomes" id="UP000031890">
    <property type="component" value="Chromosome"/>
</dbReference>
<reference evidence="4 5" key="1">
    <citation type="journal article" date="2015" name="Genome Announc.">
        <title>Complete Genome Sequence and Annotation of Corynebacterium singulare DSM 44357, Isolated from a Human Semen Specimen.</title>
        <authorList>
            <person name="Merten M."/>
            <person name="Brinkrolf K."/>
            <person name="Albersmeier A."/>
            <person name="Kutter Y."/>
            <person name="Ruckert C."/>
            <person name="Tauch A."/>
        </authorList>
    </citation>
    <scope>NUCLEOTIDE SEQUENCE [LARGE SCALE GENOMIC DNA]</scope>
    <source>
        <strain evidence="4">IBS B52218</strain>
    </source>
</reference>
<evidence type="ECO:0000256" key="1">
    <source>
        <dbReference type="ARBA" id="ARBA00023125"/>
    </source>
</evidence>
<sequence length="185" mass="20666">MANQKRRDQIAAAALDLFDQRGYHATGMEDIAKAVGMRASSLYNHFSSKQELLAEVTITAMEDLLRANAAGLAGLKEPREKLVATMKAHVVYHATHARRVRVVNNELTNLEEPHKSVVLQLRRDYVARWMAVVNEGDFHAESLKIACWALIDMGIGVAQWFSPDGDLTAEELGEMYGQFALRQLT</sequence>
<proteinExistence type="predicted"/>
<evidence type="ECO:0000259" key="3">
    <source>
        <dbReference type="PROSITE" id="PS50977"/>
    </source>
</evidence>
<feature type="domain" description="HTH tetR-type" evidence="3">
    <location>
        <begin position="4"/>
        <end position="64"/>
    </location>
</feature>
<dbReference type="InterPro" id="IPR009057">
    <property type="entry name" value="Homeodomain-like_sf"/>
</dbReference>
<name>A0A0B6ETQ2_9CORY</name>
<dbReference type="RefSeq" id="WP_042529608.1">
    <property type="nucleotide sequence ID" value="NZ_CP010827.1"/>
</dbReference>
<accession>A0A0B6ETQ2</accession>
<dbReference type="Gene3D" id="1.10.357.10">
    <property type="entry name" value="Tetracycline Repressor, domain 2"/>
    <property type="match status" value="1"/>
</dbReference>
<dbReference type="InterPro" id="IPR041490">
    <property type="entry name" value="KstR2_TetR_C"/>
</dbReference>
<gene>
    <name evidence="4" type="ORF">CSING_03190</name>
</gene>
<dbReference type="AlphaFoldDB" id="A0A0B6ETQ2"/>
<dbReference type="PROSITE" id="PS50977">
    <property type="entry name" value="HTH_TETR_2"/>
    <property type="match status" value="1"/>
</dbReference>